<dbReference type="AlphaFoldDB" id="A0A2P2J867"/>
<organism evidence="1">
    <name type="scientific">Rhizophora mucronata</name>
    <name type="common">Asiatic mangrove</name>
    <dbReference type="NCBI Taxonomy" id="61149"/>
    <lineage>
        <taxon>Eukaryota</taxon>
        <taxon>Viridiplantae</taxon>
        <taxon>Streptophyta</taxon>
        <taxon>Embryophyta</taxon>
        <taxon>Tracheophyta</taxon>
        <taxon>Spermatophyta</taxon>
        <taxon>Magnoliopsida</taxon>
        <taxon>eudicotyledons</taxon>
        <taxon>Gunneridae</taxon>
        <taxon>Pentapetalae</taxon>
        <taxon>rosids</taxon>
        <taxon>fabids</taxon>
        <taxon>Malpighiales</taxon>
        <taxon>Rhizophoraceae</taxon>
        <taxon>Rhizophora</taxon>
    </lineage>
</organism>
<evidence type="ECO:0000313" key="1">
    <source>
        <dbReference type="EMBL" id="MBW89669.1"/>
    </source>
</evidence>
<dbReference type="EMBL" id="GGEC01009186">
    <property type="protein sequence ID" value="MBW89669.1"/>
    <property type="molecule type" value="Transcribed_RNA"/>
</dbReference>
<accession>A0A2P2J867</accession>
<reference evidence="1" key="1">
    <citation type="submission" date="2018-02" db="EMBL/GenBank/DDBJ databases">
        <title>Rhizophora mucronata_Transcriptome.</title>
        <authorList>
            <person name="Meera S.P."/>
            <person name="Sreeshan A."/>
            <person name="Augustine A."/>
        </authorList>
    </citation>
    <scope>NUCLEOTIDE SEQUENCE</scope>
    <source>
        <tissue evidence="1">Leaf</tissue>
    </source>
</reference>
<sequence length="25" mass="2995">MVMSRLKSTIKRLRDGHRWHVTSKA</sequence>
<name>A0A2P2J867_RHIMU</name>
<protein>
    <submittedName>
        <fullName evidence="1">Uncharacterized protein</fullName>
    </submittedName>
</protein>
<proteinExistence type="predicted"/>